<dbReference type="eggNOG" id="KOG0032">
    <property type="taxonomic scope" value="Eukaryota"/>
</dbReference>
<reference evidence="4 5" key="1">
    <citation type="journal article" date="2007" name="Nature">
        <title>Evolution of genes and genomes on the Drosophila phylogeny.</title>
        <authorList>
            <consortium name="Drosophila 12 Genomes Consortium"/>
            <person name="Clark A.G."/>
            <person name="Eisen M.B."/>
            <person name="Smith D.R."/>
            <person name="Bergman C.M."/>
            <person name="Oliver B."/>
            <person name="Markow T.A."/>
            <person name="Kaufman T.C."/>
            <person name="Kellis M."/>
            <person name="Gelbart W."/>
            <person name="Iyer V.N."/>
            <person name="Pollard D.A."/>
            <person name="Sackton T.B."/>
            <person name="Larracuente A.M."/>
            <person name="Singh N.D."/>
            <person name="Abad J.P."/>
            <person name="Abt D.N."/>
            <person name="Adryan B."/>
            <person name="Aguade M."/>
            <person name="Akashi H."/>
            <person name="Anderson W.W."/>
            <person name="Aquadro C.F."/>
            <person name="Ardell D.H."/>
            <person name="Arguello R."/>
            <person name="Artieri C.G."/>
            <person name="Barbash D.A."/>
            <person name="Barker D."/>
            <person name="Barsanti P."/>
            <person name="Batterham P."/>
            <person name="Batzoglou S."/>
            <person name="Begun D."/>
            <person name="Bhutkar A."/>
            <person name="Blanco E."/>
            <person name="Bosak S.A."/>
            <person name="Bradley R.K."/>
            <person name="Brand A.D."/>
            <person name="Brent M.R."/>
            <person name="Brooks A.N."/>
            <person name="Brown R.H."/>
            <person name="Butlin R.K."/>
            <person name="Caggese C."/>
            <person name="Calvi B.R."/>
            <person name="Bernardo de Carvalho A."/>
            <person name="Caspi A."/>
            <person name="Castrezana S."/>
            <person name="Celniker S.E."/>
            <person name="Chang J.L."/>
            <person name="Chapple C."/>
            <person name="Chatterji S."/>
            <person name="Chinwalla A."/>
            <person name="Civetta A."/>
            <person name="Clifton S.W."/>
            <person name="Comeron J.M."/>
            <person name="Costello J.C."/>
            <person name="Coyne J.A."/>
            <person name="Daub J."/>
            <person name="David R.G."/>
            <person name="Delcher A.L."/>
            <person name="Delehaunty K."/>
            <person name="Do C.B."/>
            <person name="Ebling H."/>
            <person name="Edwards K."/>
            <person name="Eickbush T."/>
            <person name="Evans J.D."/>
            <person name="Filipski A."/>
            <person name="Findeiss S."/>
            <person name="Freyhult E."/>
            <person name="Fulton L."/>
            <person name="Fulton R."/>
            <person name="Garcia A.C."/>
            <person name="Gardiner A."/>
            <person name="Garfield D.A."/>
            <person name="Garvin B.E."/>
            <person name="Gibson G."/>
            <person name="Gilbert D."/>
            <person name="Gnerre S."/>
            <person name="Godfrey J."/>
            <person name="Good R."/>
            <person name="Gotea V."/>
            <person name="Gravely B."/>
            <person name="Greenberg A.J."/>
            <person name="Griffiths-Jones S."/>
            <person name="Gross S."/>
            <person name="Guigo R."/>
            <person name="Gustafson E.A."/>
            <person name="Haerty W."/>
            <person name="Hahn M.W."/>
            <person name="Halligan D.L."/>
            <person name="Halpern A.L."/>
            <person name="Halter G.M."/>
            <person name="Han M.V."/>
            <person name="Heger A."/>
            <person name="Hillier L."/>
            <person name="Hinrichs A.S."/>
            <person name="Holmes I."/>
            <person name="Hoskins R.A."/>
            <person name="Hubisz M.J."/>
            <person name="Hultmark D."/>
            <person name="Huntley M.A."/>
            <person name="Jaffe D.B."/>
            <person name="Jagadeeshan S."/>
            <person name="Jeck W.R."/>
            <person name="Johnson J."/>
            <person name="Jones C.D."/>
            <person name="Jordan W.C."/>
            <person name="Karpen G.H."/>
            <person name="Kataoka E."/>
            <person name="Keightley P.D."/>
            <person name="Kheradpour P."/>
            <person name="Kirkness E.F."/>
            <person name="Koerich L.B."/>
            <person name="Kristiansen K."/>
            <person name="Kudrna D."/>
            <person name="Kulathinal R.J."/>
            <person name="Kumar S."/>
            <person name="Kwok R."/>
            <person name="Lander E."/>
            <person name="Langley C.H."/>
            <person name="Lapoint R."/>
            <person name="Lazzaro B.P."/>
            <person name="Lee S.J."/>
            <person name="Levesque L."/>
            <person name="Li R."/>
            <person name="Lin C.F."/>
            <person name="Lin M.F."/>
            <person name="Lindblad-Toh K."/>
            <person name="Llopart A."/>
            <person name="Long M."/>
            <person name="Low L."/>
            <person name="Lozovsky E."/>
            <person name="Lu J."/>
            <person name="Luo M."/>
            <person name="Machado C.A."/>
            <person name="Makalowski W."/>
            <person name="Marzo M."/>
            <person name="Matsuda M."/>
            <person name="Matzkin L."/>
            <person name="McAllister B."/>
            <person name="McBride C.S."/>
            <person name="McKernan B."/>
            <person name="McKernan K."/>
            <person name="Mendez-Lago M."/>
            <person name="Minx P."/>
            <person name="Mollenhauer M.U."/>
            <person name="Montooth K."/>
            <person name="Mount S.M."/>
            <person name="Mu X."/>
            <person name="Myers E."/>
            <person name="Negre B."/>
            <person name="Newfeld S."/>
            <person name="Nielsen R."/>
            <person name="Noor M.A."/>
            <person name="O'Grady P."/>
            <person name="Pachter L."/>
            <person name="Papaceit M."/>
            <person name="Parisi M.J."/>
            <person name="Parisi M."/>
            <person name="Parts L."/>
            <person name="Pedersen J.S."/>
            <person name="Pesole G."/>
            <person name="Phillippy A.M."/>
            <person name="Ponting C.P."/>
            <person name="Pop M."/>
            <person name="Porcelli D."/>
            <person name="Powell J.R."/>
            <person name="Prohaska S."/>
            <person name="Pruitt K."/>
            <person name="Puig M."/>
            <person name="Quesneville H."/>
            <person name="Ram K.R."/>
            <person name="Rand D."/>
            <person name="Rasmussen M.D."/>
            <person name="Reed L.K."/>
            <person name="Reenan R."/>
            <person name="Reily A."/>
            <person name="Remington K.A."/>
            <person name="Rieger T.T."/>
            <person name="Ritchie M.G."/>
            <person name="Robin C."/>
            <person name="Rogers Y.H."/>
            <person name="Rohde C."/>
            <person name="Rozas J."/>
            <person name="Rubenfield M.J."/>
            <person name="Ruiz A."/>
            <person name="Russo S."/>
            <person name="Salzberg S.L."/>
            <person name="Sanchez-Gracia A."/>
            <person name="Saranga D.J."/>
            <person name="Sato H."/>
            <person name="Schaeffer S.W."/>
            <person name="Schatz M.C."/>
            <person name="Schlenke T."/>
            <person name="Schwartz R."/>
            <person name="Segarra C."/>
            <person name="Singh R.S."/>
            <person name="Sirot L."/>
            <person name="Sirota M."/>
            <person name="Sisneros N.B."/>
            <person name="Smith C.D."/>
            <person name="Smith T.F."/>
            <person name="Spieth J."/>
            <person name="Stage D.E."/>
            <person name="Stark A."/>
            <person name="Stephan W."/>
            <person name="Strausberg R.L."/>
            <person name="Strempel S."/>
            <person name="Sturgill D."/>
            <person name="Sutton G."/>
            <person name="Sutton G.G."/>
            <person name="Tao W."/>
            <person name="Teichmann S."/>
            <person name="Tobari Y.N."/>
            <person name="Tomimura Y."/>
            <person name="Tsolas J.M."/>
            <person name="Valente V.L."/>
            <person name="Venter E."/>
            <person name="Venter J.C."/>
            <person name="Vicario S."/>
            <person name="Vieira F.G."/>
            <person name="Vilella A.J."/>
            <person name="Villasante A."/>
            <person name="Walenz B."/>
            <person name="Wang J."/>
            <person name="Wasserman M."/>
            <person name="Watts T."/>
            <person name="Wilson D."/>
            <person name="Wilson R.K."/>
            <person name="Wing R.A."/>
            <person name="Wolfner M.F."/>
            <person name="Wong A."/>
            <person name="Wong G.K."/>
            <person name="Wu C.I."/>
            <person name="Wu G."/>
            <person name="Yamamoto D."/>
            <person name="Yang H.P."/>
            <person name="Yang S.P."/>
            <person name="Yorke J.A."/>
            <person name="Yoshida K."/>
            <person name="Zdobnov E."/>
            <person name="Zhang P."/>
            <person name="Zhang Y."/>
            <person name="Zimin A.V."/>
            <person name="Baldwin J."/>
            <person name="Abdouelleil A."/>
            <person name="Abdulkadir J."/>
            <person name="Abebe A."/>
            <person name="Abera B."/>
            <person name="Abreu J."/>
            <person name="Acer S.C."/>
            <person name="Aftuck L."/>
            <person name="Alexander A."/>
            <person name="An P."/>
            <person name="Anderson E."/>
            <person name="Anderson S."/>
            <person name="Arachi H."/>
            <person name="Azer M."/>
            <person name="Bachantsang P."/>
            <person name="Barry A."/>
            <person name="Bayul T."/>
            <person name="Berlin A."/>
            <person name="Bessette D."/>
            <person name="Bloom T."/>
            <person name="Blye J."/>
            <person name="Boguslavskiy L."/>
            <person name="Bonnet C."/>
            <person name="Boukhgalter B."/>
            <person name="Bourzgui I."/>
            <person name="Brown A."/>
            <person name="Cahill P."/>
            <person name="Channer S."/>
            <person name="Cheshatsang Y."/>
            <person name="Chuda L."/>
            <person name="Citroen M."/>
            <person name="Collymore A."/>
            <person name="Cooke P."/>
            <person name="Costello M."/>
            <person name="D'Aco K."/>
            <person name="Daza R."/>
            <person name="De Haan G."/>
            <person name="DeGray S."/>
            <person name="DeMaso C."/>
            <person name="Dhargay N."/>
            <person name="Dooley K."/>
            <person name="Dooley E."/>
            <person name="Doricent M."/>
            <person name="Dorje P."/>
            <person name="Dorjee K."/>
            <person name="Dupes A."/>
            <person name="Elong R."/>
            <person name="Falk J."/>
            <person name="Farina A."/>
            <person name="Faro S."/>
            <person name="Ferguson D."/>
            <person name="Fisher S."/>
            <person name="Foley C.D."/>
            <person name="Franke A."/>
            <person name="Friedrich D."/>
            <person name="Gadbois L."/>
            <person name="Gearin G."/>
            <person name="Gearin C.R."/>
            <person name="Giannoukos G."/>
            <person name="Goode T."/>
            <person name="Graham J."/>
            <person name="Grandbois E."/>
            <person name="Grewal S."/>
            <person name="Gyaltsen K."/>
            <person name="Hafez N."/>
            <person name="Hagos B."/>
            <person name="Hall J."/>
            <person name="Henson C."/>
            <person name="Hollinger A."/>
            <person name="Honan T."/>
            <person name="Huard M.D."/>
            <person name="Hughes L."/>
            <person name="Hurhula B."/>
            <person name="Husby M.E."/>
            <person name="Kamat A."/>
            <person name="Kanga B."/>
            <person name="Kashin S."/>
            <person name="Khazanovich D."/>
            <person name="Kisner P."/>
            <person name="Lance K."/>
            <person name="Lara M."/>
            <person name="Lee W."/>
            <person name="Lennon N."/>
            <person name="Letendre F."/>
            <person name="LeVine R."/>
            <person name="Lipovsky A."/>
            <person name="Liu X."/>
            <person name="Liu J."/>
            <person name="Liu S."/>
            <person name="Lokyitsang T."/>
            <person name="Lokyitsang Y."/>
            <person name="Lubonja R."/>
            <person name="Lui A."/>
            <person name="MacDonald P."/>
            <person name="Magnisalis V."/>
            <person name="Maru K."/>
            <person name="Matthews C."/>
            <person name="McCusker W."/>
            <person name="McDonough S."/>
            <person name="Mehta T."/>
            <person name="Meldrim J."/>
            <person name="Meneus L."/>
            <person name="Mihai O."/>
            <person name="Mihalev A."/>
            <person name="Mihova T."/>
            <person name="Mittelman R."/>
            <person name="Mlenga V."/>
            <person name="Montmayeur A."/>
            <person name="Mulrain L."/>
            <person name="Navidi A."/>
            <person name="Naylor J."/>
            <person name="Negash T."/>
            <person name="Nguyen T."/>
            <person name="Nguyen N."/>
            <person name="Nicol R."/>
            <person name="Norbu C."/>
            <person name="Norbu N."/>
            <person name="Novod N."/>
            <person name="O'Neill B."/>
            <person name="Osman S."/>
            <person name="Markiewicz E."/>
            <person name="Oyono O.L."/>
            <person name="Patti C."/>
            <person name="Phunkhang P."/>
            <person name="Pierre F."/>
            <person name="Priest M."/>
            <person name="Raghuraman S."/>
            <person name="Rege F."/>
            <person name="Reyes R."/>
            <person name="Rise C."/>
            <person name="Rogov P."/>
            <person name="Ross K."/>
            <person name="Ryan E."/>
            <person name="Settipalli S."/>
            <person name="Shea T."/>
            <person name="Sherpa N."/>
            <person name="Shi L."/>
            <person name="Shih D."/>
            <person name="Sparrow T."/>
            <person name="Spaulding J."/>
            <person name="Stalker J."/>
            <person name="Stange-Thomann N."/>
            <person name="Stavropoulos S."/>
            <person name="Stone C."/>
            <person name="Strader C."/>
            <person name="Tesfaye S."/>
            <person name="Thomson T."/>
            <person name="Thoulutsang Y."/>
            <person name="Thoulutsang D."/>
            <person name="Topham K."/>
            <person name="Topping I."/>
            <person name="Tsamla T."/>
            <person name="Vassiliev H."/>
            <person name="Vo A."/>
            <person name="Wangchuk T."/>
            <person name="Wangdi T."/>
            <person name="Weiand M."/>
            <person name="Wilkinson J."/>
            <person name="Wilson A."/>
            <person name="Yadav S."/>
            <person name="Young G."/>
            <person name="Yu Q."/>
            <person name="Zembek L."/>
            <person name="Zhong D."/>
            <person name="Zimmer A."/>
            <person name="Zwirko Z."/>
            <person name="Jaffe D.B."/>
            <person name="Alvarez P."/>
            <person name="Brockman W."/>
            <person name="Butler J."/>
            <person name="Chin C."/>
            <person name="Gnerre S."/>
            <person name="Grabherr M."/>
            <person name="Kleber M."/>
            <person name="Mauceli E."/>
            <person name="MacCallum I."/>
        </authorList>
    </citation>
    <scope>NUCLEOTIDE SEQUENCE [LARGE SCALE GENOMIC DNA]</scope>
    <source>
        <strain evidence="5">MSH-3 / Tucson 14011-0111.49</strain>
    </source>
</reference>
<dbReference type="SUPFAM" id="SSF56112">
    <property type="entry name" value="Protein kinase-like (PK-like)"/>
    <property type="match status" value="1"/>
</dbReference>
<organism evidence="5">
    <name type="scientific">Drosophila persimilis</name>
    <name type="common">Fruit fly</name>
    <dbReference type="NCBI Taxonomy" id="7234"/>
    <lineage>
        <taxon>Eukaryota</taxon>
        <taxon>Metazoa</taxon>
        <taxon>Ecdysozoa</taxon>
        <taxon>Arthropoda</taxon>
        <taxon>Hexapoda</taxon>
        <taxon>Insecta</taxon>
        <taxon>Pterygota</taxon>
        <taxon>Neoptera</taxon>
        <taxon>Endopterygota</taxon>
        <taxon>Diptera</taxon>
        <taxon>Brachycera</taxon>
        <taxon>Muscomorpha</taxon>
        <taxon>Ephydroidea</taxon>
        <taxon>Drosophilidae</taxon>
        <taxon>Drosophila</taxon>
        <taxon>Sophophora</taxon>
    </lineage>
</organism>
<dbReference type="InterPro" id="IPR011009">
    <property type="entry name" value="Kinase-like_dom_sf"/>
</dbReference>
<dbReference type="Proteomes" id="UP000008744">
    <property type="component" value="Unassembled WGS sequence"/>
</dbReference>
<dbReference type="GO" id="GO:0005524">
    <property type="term" value="F:ATP binding"/>
    <property type="evidence" value="ECO:0007669"/>
    <property type="project" value="InterPro"/>
</dbReference>
<dbReference type="KEGG" id="dpe:6595105"/>
<feature type="domain" description="Doublecortin" evidence="3">
    <location>
        <begin position="20"/>
        <end position="106"/>
    </location>
</feature>
<evidence type="ECO:0000256" key="1">
    <source>
        <dbReference type="ARBA" id="ARBA00031092"/>
    </source>
</evidence>
<dbReference type="PANTHER" id="PTHR24348">
    <property type="entry name" value="SERINE/THREONINE-PROTEIN KINASE UNC-51-RELATED"/>
    <property type="match status" value="1"/>
</dbReference>
<dbReference type="InterPro" id="IPR000719">
    <property type="entry name" value="Prot_kinase_dom"/>
</dbReference>
<accession>B4GPA8</accession>
<dbReference type="GO" id="GO:0010506">
    <property type="term" value="P:regulation of autophagy"/>
    <property type="evidence" value="ECO:0007669"/>
    <property type="project" value="InterPro"/>
</dbReference>
<evidence type="ECO:0000313" key="5">
    <source>
        <dbReference type="Proteomes" id="UP000008744"/>
    </source>
</evidence>
<protein>
    <recommendedName>
        <fullName evidence="1">Doublecortin-like and CAM kinase-like protein</fullName>
    </recommendedName>
</protein>
<dbReference type="AlphaFoldDB" id="B4GPA8"/>
<gene>
    <name evidence="4" type="primary">Dper\GL13846</name>
    <name evidence="4" type="ORF">Dper_GL13846</name>
</gene>
<dbReference type="STRING" id="7234.B4GPA8"/>
<dbReference type="PROSITE" id="PS00108">
    <property type="entry name" value="PROTEIN_KINASE_ST"/>
    <property type="match status" value="1"/>
</dbReference>
<dbReference type="InterPro" id="IPR003533">
    <property type="entry name" value="Doublecortin_dom"/>
</dbReference>
<dbReference type="SMR" id="B4GPA8"/>
<dbReference type="SMART" id="SM00537">
    <property type="entry name" value="DCX"/>
    <property type="match status" value="1"/>
</dbReference>
<dbReference type="PROSITE" id="PS50309">
    <property type="entry name" value="DC"/>
    <property type="match status" value="1"/>
</dbReference>
<dbReference type="GO" id="GO:0035556">
    <property type="term" value="P:intracellular signal transduction"/>
    <property type="evidence" value="ECO:0007669"/>
    <property type="project" value="InterPro"/>
</dbReference>
<dbReference type="GO" id="GO:0006914">
    <property type="term" value="P:autophagy"/>
    <property type="evidence" value="ECO:0007669"/>
    <property type="project" value="UniProtKB-ARBA"/>
</dbReference>
<dbReference type="EMBL" id="CH479186">
    <property type="protein sequence ID" value="EDW38991.1"/>
    <property type="molecule type" value="Genomic_DNA"/>
</dbReference>
<dbReference type="InterPro" id="IPR008271">
    <property type="entry name" value="Ser/Thr_kinase_AS"/>
</dbReference>
<dbReference type="HOGENOM" id="CLU_666102_0_0_1"/>
<proteinExistence type="predicted"/>
<evidence type="ECO:0000313" key="4">
    <source>
        <dbReference type="EMBL" id="EDW38991.1"/>
    </source>
</evidence>
<dbReference type="Gene3D" id="3.10.20.230">
    <property type="entry name" value="Doublecortin domain"/>
    <property type="match status" value="1"/>
</dbReference>
<dbReference type="OMA" id="MRKLQTH"/>
<feature type="domain" description="Protein kinase" evidence="2">
    <location>
        <begin position="144"/>
        <end position="403"/>
    </location>
</feature>
<keyword evidence="5" id="KW-1185">Reference proteome</keyword>
<name>B4GPA8_DROPE</name>
<dbReference type="GO" id="GO:0004674">
    <property type="term" value="F:protein serine/threonine kinase activity"/>
    <property type="evidence" value="ECO:0007669"/>
    <property type="project" value="InterPro"/>
</dbReference>
<dbReference type="Pfam" id="PF03607">
    <property type="entry name" value="DCX"/>
    <property type="match status" value="1"/>
</dbReference>
<dbReference type="InterPro" id="IPR045269">
    <property type="entry name" value="Atg1-like"/>
</dbReference>
<dbReference type="InterPro" id="IPR036572">
    <property type="entry name" value="Doublecortin_dom_sf"/>
</dbReference>
<dbReference type="Pfam" id="PF00069">
    <property type="entry name" value="Pkinase"/>
    <property type="match status" value="1"/>
</dbReference>
<evidence type="ECO:0000259" key="3">
    <source>
        <dbReference type="PROSITE" id="PS50309"/>
    </source>
</evidence>
<dbReference type="SUPFAM" id="SSF89837">
    <property type="entry name" value="Doublecortin (DC)"/>
    <property type="match status" value="1"/>
</dbReference>
<dbReference type="SMART" id="SM00220">
    <property type="entry name" value="S_TKc"/>
    <property type="match status" value="1"/>
</dbReference>
<dbReference type="Gene3D" id="1.10.510.10">
    <property type="entry name" value="Transferase(Phosphotransferase) domain 1"/>
    <property type="match status" value="1"/>
</dbReference>
<evidence type="ECO:0000259" key="2">
    <source>
        <dbReference type="PROSITE" id="PS50011"/>
    </source>
</evidence>
<dbReference type="PhylomeDB" id="B4GPA8"/>
<dbReference type="OrthoDB" id="346907at2759"/>
<sequence length="413" mass="47035">MDSTKVLAVVNRLGSTMKAVRVCFLRNGDPFFRGVMLSVSPCKYKDFGILLEDVTSVLHSHVVLRSGIEHLWRTNGTPITFLDSFLDGDIVVCCCRYERFIEMDYSVSRHFGRLRTAIPRWINSRKASNETMPKVLPDSVAIYIDERFRLVNSQTTAICLAKPKTKEVRRCIVKVVNEKYMLNRDAKYKEVEIMRKLQTHPNVVDLIFTVRRPGYSYTFFVIECMACSVQDMRARQGRIPEPTVHRVMRDVACGLTYIHANGIIHRDIKPDNLLLSFADGVLVAKIADFGAATYFEDGAMKGFVGTAKYIAPEMILGYKYDYRVDTWSFGVTLFCMLFIQHPFGTGYTDIRDICNDTVVSEYQFPLELKDCISEDAKSLIDALLVKDPILRLTSAEISQHPFMLSGSITDSER</sequence>
<dbReference type="GO" id="GO:0005737">
    <property type="term" value="C:cytoplasm"/>
    <property type="evidence" value="ECO:0007669"/>
    <property type="project" value="TreeGrafter"/>
</dbReference>
<dbReference type="PROSITE" id="PS50011">
    <property type="entry name" value="PROTEIN_KINASE_DOM"/>
    <property type="match status" value="1"/>
</dbReference>